<feature type="chain" id="PRO_5034516991" description="MFS transporter" evidence="1">
    <location>
        <begin position="17"/>
        <end position="138"/>
    </location>
</feature>
<dbReference type="OrthoDB" id="2019491at2759"/>
<evidence type="ECO:0000313" key="2">
    <source>
        <dbReference type="EMBL" id="KAF4508861.1"/>
    </source>
</evidence>
<name>A0A8H4PR58_9HYPO</name>
<dbReference type="SUPFAM" id="SSF103473">
    <property type="entry name" value="MFS general substrate transporter"/>
    <property type="match status" value="1"/>
</dbReference>
<protein>
    <recommendedName>
        <fullName evidence="4">MFS transporter</fullName>
    </recommendedName>
</protein>
<dbReference type="EMBL" id="JAAVMX010000005">
    <property type="protein sequence ID" value="KAF4508861.1"/>
    <property type="molecule type" value="Genomic_DNA"/>
</dbReference>
<comment type="caution">
    <text evidence="2">The sequence shown here is derived from an EMBL/GenBank/DDBJ whole genome shotgun (WGS) entry which is preliminary data.</text>
</comment>
<evidence type="ECO:0000313" key="3">
    <source>
        <dbReference type="Proteomes" id="UP000557566"/>
    </source>
</evidence>
<dbReference type="InterPro" id="IPR036259">
    <property type="entry name" value="MFS_trans_sf"/>
</dbReference>
<proteinExistence type="predicted"/>
<dbReference type="Proteomes" id="UP000557566">
    <property type="component" value="Unassembled WGS sequence"/>
</dbReference>
<dbReference type="AlphaFoldDB" id="A0A8H4PR58"/>
<keyword evidence="1" id="KW-0732">Signal</keyword>
<feature type="signal peptide" evidence="1">
    <location>
        <begin position="1"/>
        <end position="16"/>
    </location>
</feature>
<sequence length="138" mass="15656">MFFTLWATYFAYYARAYVLDILDGTQSTSLTMLLVMNAVGIPGRLVPALLADRYFGAVNVFIHHLWRRHLRLCMVFSIVSVAALTGPPPAGRLIEVTSSILDLAFALKWRRTQFPSRPWRTRLDATRALRFSLPLGLV</sequence>
<keyword evidence="3" id="KW-1185">Reference proteome</keyword>
<accession>A0A8H4PR58</accession>
<organism evidence="2 3">
    <name type="scientific">Ophiocordyceps sinensis</name>
    <dbReference type="NCBI Taxonomy" id="72228"/>
    <lineage>
        <taxon>Eukaryota</taxon>
        <taxon>Fungi</taxon>
        <taxon>Dikarya</taxon>
        <taxon>Ascomycota</taxon>
        <taxon>Pezizomycotina</taxon>
        <taxon>Sordariomycetes</taxon>
        <taxon>Hypocreomycetidae</taxon>
        <taxon>Hypocreales</taxon>
        <taxon>Ophiocordycipitaceae</taxon>
        <taxon>Ophiocordyceps</taxon>
    </lineage>
</organism>
<evidence type="ECO:0008006" key="4">
    <source>
        <dbReference type="Google" id="ProtNLM"/>
    </source>
</evidence>
<reference evidence="2 3" key="1">
    <citation type="journal article" date="2020" name="Genome Biol. Evol.">
        <title>A new high-quality draft genome assembly of the Chinese cordyceps Ophiocordyceps sinensis.</title>
        <authorList>
            <person name="Shu R."/>
            <person name="Zhang J."/>
            <person name="Meng Q."/>
            <person name="Zhang H."/>
            <person name="Zhou G."/>
            <person name="Li M."/>
            <person name="Wu P."/>
            <person name="Zhao Y."/>
            <person name="Chen C."/>
            <person name="Qin Q."/>
        </authorList>
    </citation>
    <scope>NUCLEOTIDE SEQUENCE [LARGE SCALE GENOMIC DNA]</scope>
    <source>
        <strain evidence="2 3">IOZ07</strain>
    </source>
</reference>
<gene>
    <name evidence="2" type="ORF">G6O67_005192</name>
</gene>
<evidence type="ECO:0000256" key="1">
    <source>
        <dbReference type="SAM" id="SignalP"/>
    </source>
</evidence>